<keyword evidence="2" id="KW-0238">DNA-binding</keyword>
<dbReference type="SUPFAM" id="SSF47413">
    <property type="entry name" value="lambda repressor-like DNA-binding domains"/>
    <property type="match status" value="1"/>
</dbReference>
<dbReference type="PROSITE" id="PS50932">
    <property type="entry name" value="HTH_LACI_2"/>
    <property type="match status" value="1"/>
</dbReference>
<dbReference type="PANTHER" id="PTHR30146">
    <property type="entry name" value="LACI-RELATED TRANSCRIPTIONAL REPRESSOR"/>
    <property type="match status" value="1"/>
</dbReference>
<dbReference type="GO" id="GO:0000976">
    <property type="term" value="F:transcription cis-regulatory region binding"/>
    <property type="evidence" value="ECO:0007669"/>
    <property type="project" value="TreeGrafter"/>
</dbReference>
<dbReference type="OrthoDB" id="5681588at2"/>
<evidence type="ECO:0000256" key="3">
    <source>
        <dbReference type="ARBA" id="ARBA00023163"/>
    </source>
</evidence>
<dbReference type="Proteomes" id="UP000235547">
    <property type="component" value="Unassembled WGS sequence"/>
</dbReference>
<reference evidence="5 6" key="1">
    <citation type="submission" date="2018-01" db="EMBL/GenBank/DDBJ databases">
        <title>Halomonas endophytica sp. nov., isolated from storage liquid in the stems of Populus euphratica.</title>
        <authorList>
            <person name="Chen C."/>
        </authorList>
    </citation>
    <scope>NUCLEOTIDE SEQUENCE [LARGE SCALE GENOMIC DNA]</scope>
    <source>
        <strain evidence="5 6">BZ-SZ-XJ27</strain>
    </source>
</reference>
<protein>
    <submittedName>
        <fullName evidence="5">LacI family transcriptional regulator</fullName>
    </submittedName>
</protein>
<keyword evidence="6" id="KW-1185">Reference proteome</keyword>
<dbReference type="SUPFAM" id="SSF53822">
    <property type="entry name" value="Periplasmic binding protein-like I"/>
    <property type="match status" value="1"/>
</dbReference>
<evidence type="ECO:0000313" key="5">
    <source>
        <dbReference type="EMBL" id="PMR78405.1"/>
    </source>
</evidence>
<accession>A0A2N7UDE0</accession>
<dbReference type="EMBL" id="PNRG01000033">
    <property type="protein sequence ID" value="PMR78405.1"/>
    <property type="molecule type" value="Genomic_DNA"/>
</dbReference>
<dbReference type="Gene3D" id="3.40.50.2300">
    <property type="match status" value="2"/>
</dbReference>
<keyword evidence="1" id="KW-0805">Transcription regulation</keyword>
<name>A0A2N7UDE0_9GAMM</name>
<keyword evidence="3" id="KW-0804">Transcription</keyword>
<evidence type="ECO:0000256" key="1">
    <source>
        <dbReference type="ARBA" id="ARBA00023015"/>
    </source>
</evidence>
<evidence type="ECO:0000256" key="2">
    <source>
        <dbReference type="ARBA" id="ARBA00023125"/>
    </source>
</evidence>
<dbReference type="Pfam" id="PF00356">
    <property type="entry name" value="LacI"/>
    <property type="match status" value="1"/>
</dbReference>
<dbReference type="InterPro" id="IPR028082">
    <property type="entry name" value="Peripla_BP_I"/>
</dbReference>
<gene>
    <name evidence="5" type="ORF">C1H70_16805</name>
</gene>
<dbReference type="Pfam" id="PF13377">
    <property type="entry name" value="Peripla_BP_3"/>
    <property type="match status" value="1"/>
</dbReference>
<dbReference type="SMART" id="SM00354">
    <property type="entry name" value="HTH_LACI"/>
    <property type="match status" value="1"/>
</dbReference>
<dbReference type="AlphaFoldDB" id="A0A2N7UDE0"/>
<dbReference type="InterPro" id="IPR000843">
    <property type="entry name" value="HTH_LacI"/>
</dbReference>
<dbReference type="CDD" id="cd01392">
    <property type="entry name" value="HTH_LacI"/>
    <property type="match status" value="1"/>
</dbReference>
<organism evidence="5 6">
    <name type="scientific">Halomonas urumqiensis</name>
    <dbReference type="NCBI Taxonomy" id="1684789"/>
    <lineage>
        <taxon>Bacteria</taxon>
        <taxon>Pseudomonadati</taxon>
        <taxon>Pseudomonadota</taxon>
        <taxon>Gammaproteobacteria</taxon>
        <taxon>Oceanospirillales</taxon>
        <taxon>Halomonadaceae</taxon>
        <taxon>Halomonas</taxon>
    </lineage>
</organism>
<comment type="caution">
    <text evidence="5">The sequence shown here is derived from an EMBL/GenBank/DDBJ whole genome shotgun (WGS) entry which is preliminary data.</text>
</comment>
<dbReference type="CDD" id="cd06267">
    <property type="entry name" value="PBP1_LacI_sugar_binding-like"/>
    <property type="match status" value="1"/>
</dbReference>
<proteinExistence type="predicted"/>
<evidence type="ECO:0000259" key="4">
    <source>
        <dbReference type="PROSITE" id="PS50932"/>
    </source>
</evidence>
<feature type="domain" description="HTH lacI-type" evidence="4">
    <location>
        <begin position="9"/>
        <end position="63"/>
    </location>
</feature>
<dbReference type="GO" id="GO:0003700">
    <property type="term" value="F:DNA-binding transcription factor activity"/>
    <property type="evidence" value="ECO:0007669"/>
    <property type="project" value="TreeGrafter"/>
</dbReference>
<dbReference type="PROSITE" id="PS00356">
    <property type="entry name" value="HTH_LACI_1"/>
    <property type="match status" value="1"/>
</dbReference>
<dbReference type="InterPro" id="IPR046335">
    <property type="entry name" value="LacI/GalR-like_sensor"/>
</dbReference>
<sequence>MTRASAKAATIHEIAKRAGVSIASVSRALNGKPGISEGLREHILAISREIDYRPSAAARQLISGKAAVVGISLGRKDIELRPYYILLYQHLTLALHRQGMVPVFFAHDQTARLPDSAGAAILLGEFPGDAREAWLGERQVPCVRVGESPSGFSVGLDERHGLYLATRHLVERGRRHIVFVGGELASPHKHLRLMGYRDALHEAGLEERLLSLPHEVVDASLTSYRYLNRWLVSLGKASTEPGHDLAFDNLPFDALACATDELALGCLAALEDHGIGVPQQVAVTGFDDLPTLADQLTTVRQDIEAVAERAVVLLGEALAGKPAQHVTLPVELMVRQTS</sequence>
<dbReference type="Gene3D" id="1.10.260.40">
    <property type="entry name" value="lambda repressor-like DNA-binding domains"/>
    <property type="match status" value="1"/>
</dbReference>
<dbReference type="InterPro" id="IPR010982">
    <property type="entry name" value="Lambda_DNA-bd_dom_sf"/>
</dbReference>
<dbReference type="RefSeq" id="WP_102589467.1">
    <property type="nucleotide sequence ID" value="NZ_BNAE01000001.1"/>
</dbReference>
<dbReference type="PANTHER" id="PTHR30146:SF120">
    <property type="entry name" value="ALANINE RACEMASE"/>
    <property type="match status" value="1"/>
</dbReference>
<evidence type="ECO:0000313" key="6">
    <source>
        <dbReference type="Proteomes" id="UP000235547"/>
    </source>
</evidence>